<dbReference type="Proteomes" id="UP000466345">
    <property type="component" value="Unassembled WGS sequence"/>
</dbReference>
<name>A0A7K0CBM3_9ACTN</name>
<dbReference type="AlphaFoldDB" id="A0A7K0CBM3"/>
<dbReference type="InterPro" id="IPR018958">
    <property type="entry name" value="Knr4/Smi1-like_dom"/>
</dbReference>
<sequence length="182" mass="20533">MSWHAIDRGQVDTQVEWSEIRERVIATVRAKAMRQVRSRRAVSYPIFEPVLTGSEIAEVEAQYGVGLPEDYRTFLAEVGAGGPGPDIELTSLCRVDGKWAWVWDDVPVRPDVSGPFVETEDWPDKQIATLRAAGHEPTRRDEDEDYLHDYVTAFGPQGEHIWFTERERGAVQISDNGCGMTD</sequence>
<protein>
    <recommendedName>
        <fullName evidence="1">Knr4/Smi1-like domain-containing protein</fullName>
    </recommendedName>
</protein>
<accession>A0A7K0CBM3</accession>
<organism evidence="2 3">
    <name type="scientific">Streptomyces smaragdinus</name>
    <dbReference type="NCBI Taxonomy" id="2585196"/>
    <lineage>
        <taxon>Bacteria</taxon>
        <taxon>Bacillati</taxon>
        <taxon>Actinomycetota</taxon>
        <taxon>Actinomycetes</taxon>
        <taxon>Kitasatosporales</taxon>
        <taxon>Streptomycetaceae</taxon>
        <taxon>Streptomyces</taxon>
    </lineage>
</organism>
<evidence type="ECO:0000259" key="1">
    <source>
        <dbReference type="Pfam" id="PF09346"/>
    </source>
</evidence>
<evidence type="ECO:0000313" key="2">
    <source>
        <dbReference type="EMBL" id="MQY10839.1"/>
    </source>
</evidence>
<evidence type="ECO:0000313" key="3">
    <source>
        <dbReference type="Proteomes" id="UP000466345"/>
    </source>
</evidence>
<gene>
    <name evidence="2" type="ORF">SRB5_09520</name>
</gene>
<proteinExistence type="predicted"/>
<dbReference type="Pfam" id="PF09346">
    <property type="entry name" value="SMI1_KNR4"/>
    <property type="match status" value="1"/>
</dbReference>
<feature type="domain" description="Knr4/Smi1-like" evidence="1">
    <location>
        <begin position="52"/>
        <end position="136"/>
    </location>
</feature>
<dbReference type="SUPFAM" id="SSF160631">
    <property type="entry name" value="SMI1/KNR4-like"/>
    <property type="match status" value="1"/>
</dbReference>
<reference evidence="2 3" key="1">
    <citation type="submission" date="2019-10" db="EMBL/GenBank/DDBJ databases">
        <title>Streptomyces smaragdinus sp. nov. and Streptomyces fabii sp. nov., isolated from the gut of fungus growing-termite Macrotermes natalensis.</title>
        <authorList>
            <person name="Schwitalla J."/>
            <person name="Benndorf R."/>
            <person name="Martin K."/>
            <person name="De Beer W."/>
            <person name="Kaster A.-K."/>
            <person name="Vollmers J."/>
            <person name="Poulsen M."/>
            <person name="Beemelmanns C."/>
        </authorList>
    </citation>
    <scope>NUCLEOTIDE SEQUENCE [LARGE SCALE GENOMIC DNA]</scope>
    <source>
        <strain evidence="2 3">RB5</strain>
    </source>
</reference>
<comment type="caution">
    <text evidence="2">The sequence shown here is derived from an EMBL/GenBank/DDBJ whole genome shotgun (WGS) entry which is preliminary data.</text>
</comment>
<keyword evidence="3" id="KW-1185">Reference proteome</keyword>
<dbReference type="EMBL" id="WEGJ01000002">
    <property type="protein sequence ID" value="MQY10839.1"/>
    <property type="molecule type" value="Genomic_DNA"/>
</dbReference>
<dbReference type="Gene3D" id="3.40.1580.10">
    <property type="entry name" value="SMI1/KNR4-like"/>
    <property type="match status" value="1"/>
</dbReference>
<dbReference type="InterPro" id="IPR037883">
    <property type="entry name" value="Knr4/Smi1-like_sf"/>
</dbReference>